<evidence type="ECO:0000313" key="1">
    <source>
        <dbReference type="EMBL" id="PCE43504.1"/>
    </source>
</evidence>
<dbReference type="EMBL" id="NWUF01000003">
    <property type="protein sequence ID" value="PCE43504.1"/>
    <property type="molecule type" value="Genomic_DNA"/>
</dbReference>
<protein>
    <submittedName>
        <fullName evidence="1">Uncharacterized protein</fullName>
    </submittedName>
</protein>
<reference evidence="1 2" key="1">
    <citation type="submission" date="2017-09" db="EMBL/GenBank/DDBJ databases">
        <title>The Catabolism of 3,6-Dichlorosalicylic acid is Initiated by the Cytochrome P450 Monooxygenase DsmABC in Rhizorhabdus dicambivorans Ndbn-20.</title>
        <authorList>
            <person name="Na L."/>
        </authorList>
    </citation>
    <scope>NUCLEOTIDE SEQUENCE [LARGE SCALE GENOMIC DNA]</scope>
    <source>
        <strain evidence="1 2">Ndbn-20m</strain>
    </source>
</reference>
<dbReference type="Pfam" id="PF20099">
    <property type="entry name" value="DUF6489"/>
    <property type="match status" value="1"/>
</dbReference>
<name>A0A2A4FXH9_9SPHN</name>
<dbReference type="AlphaFoldDB" id="A0A2A4FXH9"/>
<dbReference type="OrthoDB" id="5740990at2"/>
<keyword evidence="2" id="KW-1185">Reference proteome</keyword>
<gene>
    <name evidence="1" type="ORF">COO09_04125</name>
</gene>
<dbReference type="KEGG" id="rdi:CMV14_01805"/>
<dbReference type="InterPro" id="IPR045502">
    <property type="entry name" value="DUF6489"/>
</dbReference>
<dbReference type="RefSeq" id="WP_066960050.1">
    <property type="nucleotide sequence ID" value="NZ_CP023449.1"/>
</dbReference>
<comment type="caution">
    <text evidence="1">The sequence shown here is derived from an EMBL/GenBank/DDBJ whole genome shotgun (WGS) entry which is preliminary data.</text>
</comment>
<evidence type="ECO:0000313" key="2">
    <source>
        <dbReference type="Proteomes" id="UP000218934"/>
    </source>
</evidence>
<accession>A0A2A4FXH9</accession>
<proteinExistence type="predicted"/>
<dbReference type="Proteomes" id="UP000218934">
    <property type="component" value="Unassembled WGS sequence"/>
</dbReference>
<organism evidence="1 2">
    <name type="scientific">Rhizorhabdus dicambivorans</name>
    <dbReference type="NCBI Taxonomy" id="1850238"/>
    <lineage>
        <taxon>Bacteria</taxon>
        <taxon>Pseudomonadati</taxon>
        <taxon>Pseudomonadota</taxon>
        <taxon>Alphaproteobacteria</taxon>
        <taxon>Sphingomonadales</taxon>
        <taxon>Sphingomonadaceae</taxon>
        <taxon>Rhizorhabdus</taxon>
    </lineage>
</organism>
<sequence>MKISVDVDCTPEEARRFMGLPDMTAVHDAYIDKMKKTIEEGVTPDALETMMRNWMPMGEAGMNMWRTMFDQIGRAGGSTSK</sequence>